<evidence type="ECO:0000313" key="5">
    <source>
        <dbReference type="EMBL" id="CCF56483.1"/>
    </source>
</evidence>
<proteinExistence type="inferred from homology"/>
<name>H2AQ33_KAZAF</name>
<dbReference type="GO" id="GO:0051537">
    <property type="term" value="F:2 iron, 2 sulfur cluster binding"/>
    <property type="evidence" value="ECO:0007669"/>
    <property type="project" value="InterPro"/>
</dbReference>
<dbReference type="OrthoDB" id="10055203at2759"/>
<dbReference type="InterPro" id="IPR005656">
    <property type="entry name" value="MmgE_PrpD"/>
</dbReference>
<dbReference type="AlphaFoldDB" id="H2AQ33"/>
<comment type="similarity">
    <text evidence="1">Belongs to the PrpD family.</text>
</comment>
<dbReference type="PANTHER" id="PTHR16943">
    <property type="entry name" value="2-METHYLCITRATE DEHYDRATASE-RELATED"/>
    <property type="match status" value="1"/>
</dbReference>
<evidence type="ECO:0000313" key="6">
    <source>
        <dbReference type="Proteomes" id="UP000005220"/>
    </source>
</evidence>
<dbReference type="NCBIfam" id="NF006943">
    <property type="entry name" value="PRK09425.1"/>
    <property type="match status" value="1"/>
</dbReference>
<dbReference type="GO" id="GO:0005739">
    <property type="term" value="C:mitochondrion"/>
    <property type="evidence" value="ECO:0007669"/>
    <property type="project" value="TreeGrafter"/>
</dbReference>
<dbReference type="HOGENOM" id="CLU_021803_1_0_1"/>
<keyword evidence="6" id="KW-1185">Reference proteome</keyword>
<dbReference type="EMBL" id="HE650822">
    <property type="protein sequence ID" value="CCF56483.1"/>
    <property type="molecule type" value="Genomic_DNA"/>
</dbReference>
<dbReference type="GeneID" id="13882786"/>
<dbReference type="InterPro" id="IPR042183">
    <property type="entry name" value="MmgE/PrpD_sf_1"/>
</dbReference>
<dbReference type="InterPro" id="IPR045337">
    <property type="entry name" value="MmgE_PrpD_C"/>
</dbReference>
<dbReference type="Pfam" id="PF19305">
    <property type="entry name" value="MmgE_PrpD_C"/>
    <property type="match status" value="1"/>
</dbReference>
<accession>H2AQ33</accession>
<keyword evidence="2" id="KW-0456">Lyase</keyword>
<dbReference type="InterPro" id="IPR045336">
    <property type="entry name" value="MmgE_PrpD_N"/>
</dbReference>
<dbReference type="GO" id="GO:0019679">
    <property type="term" value="P:propionate metabolic process, methylcitrate cycle"/>
    <property type="evidence" value="ECO:0007669"/>
    <property type="project" value="InterPro"/>
</dbReference>
<evidence type="ECO:0000259" key="4">
    <source>
        <dbReference type="Pfam" id="PF19305"/>
    </source>
</evidence>
<dbReference type="InParanoid" id="H2AQ33"/>
<dbReference type="NCBIfam" id="TIGR02330">
    <property type="entry name" value="prpD"/>
    <property type="match status" value="1"/>
</dbReference>
<evidence type="ECO:0000256" key="2">
    <source>
        <dbReference type="ARBA" id="ARBA00023239"/>
    </source>
</evidence>
<dbReference type="Gene3D" id="3.30.1330.120">
    <property type="entry name" value="2-methylcitrate dehydratase PrpD"/>
    <property type="match status" value="1"/>
</dbReference>
<evidence type="ECO:0000256" key="1">
    <source>
        <dbReference type="ARBA" id="ARBA00006174"/>
    </source>
</evidence>
<evidence type="ECO:0000259" key="3">
    <source>
        <dbReference type="Pfam" id="PF03972"/>
    </source>
</evidence>
<dbReference type="STRING" id="1071382.H2AQ33"/>
<dbReference type="SUPFAM" id="SSF103378">
    <property type="entry name" value="2-methylcitrate dehydratase PrpD"/>
    <property type="match status" value="1"/>
</dbReference>
<dbReference type="FunFam" id="3.30.1330.120:FF:000001">
    <property type="entry name" value="2-methylcitrate dehydratase"/>
    <property type="match status" value="1"/>
</dbReference>
<protein>
    <recommendedName>
        <fullName evidence="7">2-methylcitrate dehydratase</fullName>
    </recommendedName>
</protein>
<feature type="domain" description="MmgE/PrpD C-terminal" evidence="4">
    <location>
        <begin position="306"/>
        <end position="483"/>
    </location>
</feature>
<organism evidence="5 6">
    <name type="scientific">Kazachstania africana (strain ATCC 22294 / BCRC 22015 / CBS 2517 / CECT 1963 / NBRC 1671 / NRRL Y-8276)</name>
    <name type="common">Yeast</name>
    <name type="synonym">Kluyveromyces africanus</name>
    <dbReference type="NCBI Taxonomy" id="1071382"/>
    <lineage>
        <taxon>Eukaryota</taxon>
        <taxon>Fungi</taxon>
        <taxon>Dikarya</taxon>
        <taxon>Ascomycota</taxon>
        <taxon>Saccharomycotina</taxon>
        <taxon>Saccharomycetes</taxon>
        <taxon>Saccharomycetales</taxon>
        <taxon>Saccharomycetaceae</taxon>
        <taxon>Kazachstania</taxon>
    </lineage>
</organism>
<dbReference type="KEGG" id="kaf:KAFR_0B01840"/>
<reference evidence="5 6" key="1">
    <citation type="journal article" date="2011" name="Proc. Natl. Acad. Sci. U.S.A.">
        <title>Evolutionary erosion of yeast sex chromosomes by mating-type switching accidents.</title>
        <authorList>
            <person name="Gordon J.L."/>
            <person name="Armisen D."/>
            <person name="Proux-Wera E."/>
            <person name="Oheigeartaigh S.S."/>
            <person name="Byrne K.P."/>
            <person name="Wolfe K.H."/>
        </authorList>
    </citation>
    <scope>NUCLEOTIDE SEQUENCE [LARGE SCALE GENOMIC DNA]</scope>
    <source>
        <strain evidence="6">ATCC 22294 / BCRC 22015 / CBS 2517 / CECT 1963 / NBRC 1671 / NRRL Y-8276</strain>
    </source>
</reference>
<dbReference type="FunCoup" id="H2AQ33">
    <property type="interactions" value="70"/>
</dbReference>
<dbReference type="GO" id="GO:0047547">
    <property type="term" value="F:2-methylcitrate dehydratase activity"/>
    <property type="evidence" value="ECO:0007669"/>
    <property type="project" value="InterPro"/>
</dbReference>
<feature type="domain" description="MmgE/PrpD N-terminal" evidence="3">
    <location>
        <begin position="41"/>
        <end position="288"/>
    </location>
</feature>
<dbReference type="Gene3D" id="1.10.4100.10">
    <property type="entry name" value="2-methylcitrate dehydratase PrpD"/>
    <property type="match status" value="1"/>
</dbReference>
<dbReference type="eggNOG" id="ENOG502QPZI">
    <property type="taxonomic scope" value="Eukaryota"/>
</dbReference>
<dbReference type="InterPro" id="IPR042188">
    <property type="entry name" value="MmgE/PrpD_sf_2"/>
</dbReference>
<dbReference type="RefSeq" id="XP_003955618.1">
    <property type="nucleotide sequence ID" value="XM_003955569.1"/>
</dbReference>
<dbReference type="Proteomes" id="UP000005220">
    <property type="component" value="Chromosome 2"/>
</dbReference>
<evidence type="ECO:0008006" key="7">
    <source>
        <dbReference type="Google" id="ProtNLM"/>
    </source>
</evidence>
<dbReference type="PANTHER" id="PTHR16943:SF16">
    <property type="entry name" value="2-METHYLCITRATE DEHYDRATASE-RELATED"/>
    <property type="match status" value="1"/>
</dbReference>
<sequence length="506" mass="57817">MMTSMSRSKIFNLKKTNIFLSRYSTLQTSNERPNPDNVLVDIANYVHNKEITSLTAYQTAKLCFLDTLGCGLASLKYKQVQDIIKPIVPLNISQGVKILGTSHQFEPIHAGFALGTMFRWLDFNDCWLAKEWGHPSDNLGAILAVTDFLNRTENRKFKMRDVLENMIKAHEIQGIFALENSFNEVGLDHVILVKIASIAVVANLIGLNIQQTIDAISHAFVDGHPLRTYRHAPNTNSRKSWAAGDAISRAIKLAFMVKNSNIGPMQSVLTAKNWGFYDVLFNGNQFKFNLKFNSYVMENILFKISYPAEFHAQTAVEAAMKAHTLLTNLGKSYKDIKSVRIRTQDAAMRIIDKSGPLYNYADRDHCIQYMIAIPLIYGRLTAQDYHDEVALSNTDIDTLRSKMYCVRDDQFTKDYLDPQKRSIPNALTIELNDGTILDEIVVEYPVGHKFRRDEGIPLLLKKFENHLKDHYQKEPAHVENILKISYSKKFESVPVHEYLDQFWLNK</sequence>
<gene>
    <name evidence="5" type="primary">KAFR0B01840</name>
    <name evidence="5" type="ORF">KAFR_0B01840</name>
</gene>
<dbReference type="Pfam" id="PF03972">
    <property type="entry name" value="MmgE_PrpD_N"/>
    <property type="match status" value="1"/>
</dbReference>
<dbReference type="InterPro" id="IPR012705">
    <property type="entry name" value="2Me_IsoCit_deHydtase_PrpD"/>
</dbReference>
<dbReference type="InterPro" id="IPR036148">
    <property type="entry name" value="MmgE/PrpD_sf"/>
</dbReference>